<dbReference type="NCBIfam" id="TIGR00455">
    <property type="entry name" value="apsK"/>
    <property type="match status" value="1"/>
</dbReference>
<dbReference type="Pfam" id="PF01583">
    <property type="entry name" value="APS_kinase"/>
    <property type="match status" value="1"/>
</dbReference>
<dbReference type="EC" id="2.7.1.25" evidence="2 6"/>
<dbReference type="InterPro" id="IPR050512">
    <property type="entry name" value="Sulf_AdTrans/APS_kinase"/>
</dbReference>
<dbReference type="GO" id="GO:0005737">
    <property type="term" value="C:cytoplasm"/>
    <property type="evidence" value="ECO:0007669"/>
    <property type="project" value="TreeGrafter"/>
</dbReference>
<dbReference type="EMBL" id="JAHVHU010000002">
    <property type="protein sequence ID" value="MBY5956961.1"/>
    <property type="molecule type" value="Genomic_DNA"/>
</dbReference>
<evidence type="ECO:0000256" key="3">
    <source>
        <dbReference type="ARBA" id="ARBA00022679"/>
    </source>
</evidence>
<feature type="binding site" evidence="6">
    <location>
        <begin position="31"/>
        <end position="38"/>
    </location>
    <ligand>
        <name>ATP</name>
        <dbReference type="ChEBI" id="CHEBI:30616"/>
    </ligand>
</feature>
<dbReference type="SUPFAM" id="SSF52540">
    <property type="entry name" value="P-loop containing nucleoside triphosphate hydrolases"/>
    <property type="match status" value="1"/>
</dbReference>
<evidence type="ECO:0000313" key="10">
    <source>
        <dbReference type="Proteomes" id="UP000753961"/>
    </source>
</evidence>
<dbReference type="GO" id="GO:0010134">
    <property type="term" value="P:sulfate assimilation via adenylyl sulfate reduction"/>
    <property type="evidence" value="ECO:0007669"/>
    <property type="project" value="TreeGrafter"/>
</dbReference>
<comment type="caution">
    <text evidence="9">The sequence shown here is derived from an EMBL/GenBank/DDBJ whole genome shotgun (WGS) entry which is preliminary data.</text>
</comment>
<evidence type="ECO:0000313" key="9">
    <source>
        <dbReference type="EMBL" id="MBY5956961.1"/>
    </source>
</evidence>
<evidence type="ECO:0000259" key="8">
    <source>
        <dbReference type="Pfam" id="PF01583"/>
    </source>
</evidence>
<dbReference type="InterPro" id="IPR002891">
    <property type="entry name" value="APS"/>
</dbReference>
<keyword evidence="10" id="KW-1185">Reference proteome</keyword>
<evidence type="ECO:0000256" key="5">
    <source>
        <dbReference type="ARBA" id="ARBA00022840"/>
    </source>
</evidence>
<comment type="catalytic activity">
    <reaction evidence="1 6 7">
        <text>adenosine 5'-phosphosulfate + ATP = 3'-phosphoadenylyl sulfate + ADP + H(+)</text>
        <dbReference type="Rhea" id="RHEA:24152"/>
        <dbReference type="ChEBI" id="CHEBI:15378"/>
        <dbReference type="ChEBI" id="CHEBI:30616"/>
        <dbReference type="ChEBI" id="CHEBI:58243"/>
        <dbReference type="ChEBI" id="CHEBI:58339"/>
        <dbReference type="ChEBI" id="CHEBI:456216"/>
        <dbReference type="EC" id="2.7.1.25"/>
    </reaction>
</comment>
<dbReference type="NCBIfam" id="NF003013">
    <property type="entry name" value="PRK03846.1"/>
    <property type="match status" value="1"/>
</dbReference>
<dbReference type="GO" id="GO:0004781">
    <property type="term" value="F:sulfate adenylyltransferase (ATP) activity"/>
    <property type="evidence" value="ECO:0007669"/>
    <property type="project" value="TreeGrafter"/>
</dbReference>
<keyword evidence="6 7" id="KW-0418">Kinase</keyword>
<organism evidence="9 10">
    <name type="scientific">Membranihabitans marinus</name>
    <dbReference type="NCBI Taxonomy" id="1227546"/>
    <lineage>
        <taxon>Bacteria</taxon>
        <taxon>Pseudomonadati</taxon>
        <taxon>Bacteroidota</taxon>
        <taxon>Saprospiria</taxon>
        <taxon>Saprospirales</taxon>
        <taxon>Saprospiraceae</taxon>
        <taxon>Membranihabitans</taxon>
    </lineage>
</organism>
<evidence type="ECO:0000256" key="4">
    <source>
        <dbReference type="ARBA" id="ARBA00022741"/>
    </source>
</evidence>
<dbReference type="AlphaFoldDB" id="A0A953HRH5"/>
<protein>
    <recommendedName>
        <fullName evidence="2 6">Adenylyl-sulfate kinase</fullName>
        <ecNumber evidence="2 6">2.7.1.25</ecNumber>
    </recommendedName>
    <alternativeName>
        <fullName evidence="6">APS kinase</fullName>
    </alternativeName>
    <alternativeName>
        <fullName evidence="6">ATP adenosine-5'-phosphosulfate 3'-phosphotransferase</fullName>
    </alternativeName>
    <alternativeName>
        <fullName evidence="6">Adenosine-5'-phosphosulfate kinase</fullName>
    </alternativeName>
</protein>
<comment type="pathway">
    <text evidence="6 7">Sulfur metabolism; hydrogen sulfide biosynthesis; sulfite from sulfate: step 2/3.</text>
</comment>
<dbReference type="CDD" id="cd02027">
    <property type="entry name" value="APSK"/>
    <property type="match status" value="1"/>
</dbReference>
<dbReference type="HAMAP" id="MF_00065">
    <property type="entry name" value="Adenylyl_sulf_kinase"/>
    <property type="match status" value="1"/>
</dbReference>
<gene>
    <name evidence="6 9" type="primary">cysC</name>
    <name evidence="9" type="ORF">KUV50_02360</name>
</gene>
<dbReference type="GO" id="GO:0004020">
    <property type="term" value="F:adenylylsulfate kinase activity"/>
    <property type="evidence" value="ECO:0007669"/>
    <property type="project" value="UniProtKB-UniRule"/>
</dbReference>
<feature type="active site" description="Phosphoserine intermediate" evidence="6">
    <location>
        <position position="105"/>
    </location>
</feature>
<comment type="function">
    <text evidence="6 7">Catalyzes the synthesis of activated sulfate.</text>
</comment>
<dbReference type="InterPro" id="IPR059117">
    <property type="entry name" value="APS_kinase_dom"/>
</dbReference>
<name>A0A953HRH5_9BACT</name>
<keyword evidence="5 6" id="KW-0067">ATP-binding</keyword>
<dbReference type="PANTHER" id="PTHR42700">
    <property type="entry name" value="SULFATE ADENYLYLTRANSFERASE"/>
    <property type="match status" value="1"/>
</dbReference>
<dbReference type="PANTHER" id="PTHR42700:SF1">
    <property type="entry name" value="SULFATE ADENYLYLTRANSFERASE"/>
    <property type="match status" value="1"/>
</dbReference>
<dbReference type="InterPro" id="IPR027417">
    <property type="entry name" value="P-loop_NTPase"/>
</dbReference>
<evidence type="ECO:0000256" key="1">
    <source>
        <dbReference type="ARBA" id="ARBA00001823"/>
    </source>
</evidence>
<dbReference type="Gene3D" id="3.40.50.300">
    <property type="entry name" value="P-loop containing nucleotide triphosphate hydrolases"/>
    <property type="match status" value="1"/>
</dbReference>
<keyword evidence="3 6" id="KW-0808">Transferase</keyword>
<comment type="similarity">
    <text evidence="6 7">Belongs to the APS kinase family.</text>
</comment>
<dbReference type="Proteomes" id="UP000753961">
    <property type="component" value="Unassembled WGS sequence"/>
</dbReference>
<evidence type="ECO:0000256" key="2">
    <source>
        <dbReference type="ARBA" id="ARBA00012121"/>
    </source>
</evidence>
<dbReference type="RefSeq" id="WP_222578475.1">
    <property type="nucleotide sequence ID" value="NZ_JAHVHU010000002.1"/>
</dbReference>
<accession>A0A953HRH5</accession>
<keyword evidence="6" id="KW-0597">Phosphoprotein</keyword>
<dbReference type="GO" id="GO:0070814">
    <property type="term" value="P:hydrogen sulfide biosynthetic process"/>
    <property type="evidence" value="ECO:0007669"/>
    <property type="project" value="UniProtKB-UniRule"/>
</dbReference>
<dbReference type="GO" id="GO:0005524">
    <property type="term" value="F:ATP binding"/>
    <property type="evidence" value="ECO:0007669"/>
    <property type="project" value="UniProtKB-UniRule"/>
</dbReference>
<evidence type="ECO:0000256" key="7">
    <source>
        <dbReference type="RuleBase" id="RU004347"/>
    </source>
</evidence>
<evidence type="ECO:0000256" key="6">
    <source>
        <dbReference type="HAMAP-Rule" id="MF_00065"/>
    </source>
</evidence>
<reference evidence="9" key="1">
    <citation type="submission" date="2021-06" db="EMBL/GenBank/DDBJ databases">
        <title>44 bacteria genomes isolated from Dapeng, Shenzhen.</title>
        <authorList>
            <person name="Zheng W."/>
            <person name="Yu S."/>
            <person name="Huang Y."/>
        </authorList>
    </citation>
    <scope>NUCLEOTIDE SEQUENCE</scope>
    <source>
        <strain evidence="9">DP5N28-2</strain>
    </source>
</reference>
<proteinExistence type="inferred from homology"/>
<keyword evidence="4 6" id="KW-0547">Nucleotide-binding</keyword>
<feature type="domain" description="APS kinase" evidence="8">
    <location>
        <begin position="23"/>
        <end position="173"/>
    </location>
</feature>
<dbReference type="GO" id="GO:0019379">
    <property type="term" value="P:sulfate assimilation, phosphoadenylyl sulfate reduction by phosphoadenylyl-sulfate reductase (thioredoxin)"/>
    <property type="evidence" value="ECO:0007669"/>
    <property type="project" value="TreeGrafter"/>
</dbReference>
<sequence length="196" mass="22102">MHIFPIYDRTVSREAKEQLVRQQGQVLWFTGLSGSGKTTLALALEKKLTEEGHLVALLDGDNIRDRLCGDLTFTQEDRMENIRRISEVARILVHNGLVVLCSFVSPEASMRQLAADIIGPEDFHLVYVKASVDTCKNRDPKGLYEKAIQGEIENFTGISAPFEVPDKPQLVLDTESNEPDQNLEKLLNYTIKHIRP</sequence>